<keyword evidence="3" id="KW-1185">Reference proteome</keyword>
<reference evidence="2" key="1">
    <citation type="submission" date="2022-03" db="EMBL/GenBank/DDBJ databases">
        <authorList>
            <person name="Alioto T."/>
            <person name="Alioto T."/>
            <person name="Gomez Garrido J."/>
        </authorList>
    </citation>
    <scope>NUCLEOTIDE SEQUENCE</scope>
</reference>
<protein>
    <submittedName>
        <fullName evidence="2">Uncharacterized protein</fullName>
    </submittedName>
</protein>
<evidence type="ECO:0000313" key="2">
    <source>
        <dbReference type="EMBL" id="CAH2275529.1"/>
    </source>
</evidence>
<evidence type="ECO:0000256" key="1">
    <source>
        <dbReference type="SAM" id="MobiDB-lite"/>
    </source>
</evidence>
<sequence length="122" mass="13943">MTQCKELPRTAPVTAIRDTEYCQSYIVQPIDTQRACLITYHERLQQYIAGRRPGTRLEECHSPETRTALHTVYHMRQTDIARSRGLERITMRRKQKDAKGIVGRKPAPMSSRPVGSAIFDSG</sequence>
<dbReference type="EMBL" id="OW240914">
    <property type="protein sequence ID" value="CAH2275529.1"/>
    <property type="molecule type" value="Genomic_DNA"/>
</dbReference>
<accession>A0AAD1RP80</accession>
<dbReference type="AlphaFoldDB" id="A0AAD1RP80"/>
<gene>
    <name evidence="2" type="ORF">PECUL_23A058812</name>
</gene>
<name>A0AAD1RP80_PELCU</name>
<dbReference type="Proteomes" id="UP001295444">
    <property type="component" value="Chromosome 03"/>
</dbReference>
<organism evidence="2 3">
    <name type="scientific">Pelobates cultripes</name>
    <name type="common">Western spadefoot toad</name>
    <dbReference type="NCBI Taxonomy" id="61616"/>
    <lineage>
        <taxon>Eukaryota</taxon>
        <taxon>Metazoa</taxon>
        <taxon>Chordata</taxon>
        <taxon>Craniata</taxon>
        <taxon>Vertebrata</taxon>
        <taxon>Euteleostomi</taxon>
        <taxon>Amphibia</taxon>
        <taxon>Batrachia</taxon>
        <taxon>Anura</taxon>
        <taxon>Pelobatoidea</taxon>
        <taxon>Pelobatidae</taxon>
        <taxon>Pelobates</taxon>
    </lineage>
</organism>
<evidence type="ECO:0000313" key="3">
    <source>
        <dbReference type="Proteomes" id="UP001295444"/>
    </source>
</evidence>
<proteinExistence type="predicted"/>
<feature type="region of interest" description="Disordered" evidence="1">
    <location>
        <begin position="90"/>
        <end position="122"/>
    </location>
</feature>